<proteinExistence type="predicted"/>
<dbReference type="InterPro" id="IPR000326">
    <property type="entry name" value="PAP2/HPO"/>
</dbReference>
<accession>A0ABS4XCJ7</accession>
<protein>
    <submittedName>
        <fullName evidence="3">Undecaprenyl-diphosphatase</fullName>
        <ecNumber evidence="3">3.6.1.27</ecNumber>
    </submittedName>
</protein>
<dbReference type="EMBL" id="JAGIOF010000001">
    <property type="protein sequence ID" value="MBP2386006.1"/>
    <property type="molecule type" value="Genomic_DNA"/>
</dbReference>
<feature type="domain" description="Phosphatidic acid phosphatase type 2/haloperoxidase" evidence="2">
    <location>
        <begin position="114"/>
        <end position="220"/>
    </location>
</feature>
<dbReference type="Pfam" id="PF01569">
    <property type="entry name" value="PAP2"/>
    <property type="match status" value="1"/>
</dbReference>
<dbReference type="EC" id="3.6.1.27" evidence="3"/>
<evidence type="ECO:0000313" key="3">
    <source>
        <dbReference type="EMBL" id="MBP2386006.1"/>
    </source>
</evidence>
<reference evidence="3 4" key="1">
    <citation type="submission" date="2021-03" db="EMBL/GenBank/DDBJ databases">
        <title>Sequencing the genomes of 1000 actinobacteria strains.</title>
        <authorList>
            <person name="Klenk H.-P."/>
        </authorList>
    </citation>
    <scope>NUCLEOTIDE SEQUENCE [LARGE SCALE GENOMIC DNA]</scope>
    <source>
        <strain evidence="3 4">DSM 15797</strain>
    </source>
</reference>
<evidence type="ECO:0000256" key="1">
    <source>
        <dbReference type="SAM" id="Phobius"/>
    </source>
</evidence>
<feature type="transmembrane region" description="Helical" evidence="1">
    <location>
        <begin position="32"/>
        <end position="52"/>
    </location>
</feature>
<organism evidence="3 4">
    <name type="scientific">Paeniglutamicibacter kerguelensis</name>
    <dbReference type="NCBI Taxonomy" id="254788"/>
    <lineage>
        <taxon>Bacteria</taxon>
        <taxon>Bacillati</taxon>
        <taxon>Actinomycetota</taxon>
        <taxon>Actinomycetes</taxon>
        <taxon>Micrococcales</taxon>
        <taxon>Micrococcaceae</taxon>
        <taxon>Paeniglutamicibacter</taxon>
    </lineage>
</organism>
<dbReference type="InterPro" id="IPR036938">
    <property type="entry name" value="PAP2/HPO_sf"/>
</dbReference>
<feature type="transmembrane region" description="Helical" evidence="1">
    <location>
        <begin position="208"/>
        <end position="228"/>
    </location>
</feature>
<keyword evidence="4" id="KW-1185">Reference proteome</keyword>
<dbReference type="Gene3D" id="1.20.144.10">
    <property type="entry name" value="Phosphatidic acid phosphatase type 2/haloperoxidase"/>
    <property type="match status" value="2"/>
</dbReference>
<comment type="caution">
    <text evidence="3">The sequence shown here is derived from an EMBL/GenBank/DDBJ whole genome shotgun (WGS) entry which is preliminary data.</text>
</comment>
<name>A0ABS4XCJ7_9MICC</name>
<keyword evidence="1" id="KW-0472">Membrane</keyword>
<dbReference type="CDD" id="cd03392">
    <property type="entry name" value="PAP2_like_2"/>
    <property type="match status" value="1"/>
</dbReference>
<feature type="transmembrane region" description="Helical" evidence="1">
    <location>
        <begin position="84"/>
        <end position="107"/>
    </location>
</feature>
<keyword evidence="1" id="KW-0812">Transmembrane</keyword>
<evidence type="ECO:0000313" key="4">
    <source>
        <dbReference type="Proteomes" id="UP001296993"/>
    </source>
</evidence>
<feature type="transmembrane region" description="Helical" evidence="1">
    <location>
        <begin position="151"/>
        <end position="171"/>
    </location>
</feature>
<keyword evidence="3" id="KW-0378">Hydrolase</keyword>
<dbReference type="SMART" id="SM00014">
    <property type="entry name" value="acidPPc"/>
    <property type="match status" value="1"/>
</dbReference>
<dbReference type="GO" id="GO:0050380">
    <property type="term" value="F:undecaprenyl-diphosphatase activity"/>
    <property type="evidence" value="ECO:0007669"/>
    <property type="project" value="UniProtKB-EC"/>
</dbReference>
<dbReference type="Proteomes" id="UP001296993">
    <property type="component" value="Unassembled WGS sequence"/>
</dbReference>
<dbReference type="PANTHER" id="PTHR14969">
    <property type="entry name" value="SPHINGOSINE-1-PHOSPHATE PHOSPHOHYDROLASE"/>
    <property type="match status" value="1"/>
</dbReference>
<sequence length="256" mass="28330">MTAMEGAPHETPSGRVRRDASVRILDNGRRRWQWLASMLSVAFVVMMLLALLPAPAAPFFQGFDEWWHALVAGPPDYQPSGAVAWLNAFGGPPGLVMLPLLIIGLLLARRRWAVLFTVLVYIVPMLFAQLFKNVVDRPRPENPLVMVDHGSFPSGHVTLTAALMVMFIALLSPAVRRYWSPVAVAFVLVMIWSRTFLAAHWLSDTVAGAVLGAGVALMLWWLCAPLLARDDARRNQRKLATTVQMAKLSNTKEPTP</sequence>
<feature type="transmembrane region" description="Helical" evidence="1">
    <location>
        <begin position="112"/>
        <end position="131"/>
    </location>
</feature>
<gene>
    <name evidence="3" type="ORF">JOF47_001517</name>
</gene>
<keyword evidence="1" id="KW-1133">Transmembrane helix</keyword>
<feature type="transmembrane region" description="Helical" evidence="1">
    <location>
        <begin position="178"/>
        <end position="202"/>
    </location>
</feature>
<dbReference type="PANTHER" id="PTHR14969:SF13">
    <property type="entry name" value="AT30094P"/>
    <property type="match status" value="1"/>
</dbReference>
<evidence type="ECO:0000259" key="2">
    <source>
        <dbReference type="SMART" id="SM00014"/>
    </source>
</evidence>
<dbReference type="SUPFAM" id="SSF48317">
    <property type="entry name" value="Acid phosphatase/Vanadium-dependent haloperoxidase"/>
    <property type="match status" value="1"/>
</dbReference>